<dbReference type="EMBL" id="LR796136">
    <property type="protein sequence ID" value="CAB4120972.1"/>
    <property type="molecule type" value="Genomic_DNA"/>
</dbReference>
<evidence type="ECO:0000313" key="2">
    <source>
        <dbReference type="EMBL" id="CAB4241267.1"/>
    </source>
</evidence>
<dbReference type="EMBL" id="LR797822">
    <property type="protein sequence ID" value="CAB4241267.1"/>
    <property type="molecule type" value="Genomic_DNA"/>
</dbReference>
<proteinExistence type="predicted"/>
<protein>
    <submittedName>
        <fullName evidence="1">Uncharacterized protein</fullName>
    </submittedName>
</protein>
<gene>
    <name evidence="3" type="ORF">UFOVP145_37</name>
    <name evidence="1" type="ORF">UFOVP4_37</name>
    <name evidence="2" type="ORF">UFOVP64_23</name>
</gene>
<reference evidence="1" key="1">
    <citation type="submission" date="2020-04" db="EMBL/GenBank/DDBJ databases">
        <authorList>
            <person name="Chiriac C."/>
            <person name="Salcher M."/>
            <person name="Ghai R."/>
            <person name="Kavagutti S V."/>
        </authorList>
    </citation>
    <scope>NUCLEOTIDE SEQUENCE</scope>
</reference>
<dbReference type="EMBL" id="LR798189">
    <property type="protein sequence ID" value="CAB5078996.1"/>
    <property type="molecule type" value="Genomic_DNA"/>
</dbReference>
<evidence type="ECO:0000313" key="1">
    <source>
        <dbReference type="EMBL" id="CAB4120972.1"/>
    </source>
</evidence>
<evidence type="ECO:0000313" key="3">
    <source>
        <dbReference type="EMBL" id="CAB5078996.1"/>
    </source>
</evidence>
<organism evidence="1">
    <name type="scientific">uncultured Caudovirales phage</name>
    <dbReference type="NCBI Taxonomy" id="2100421"/>
    <lineage>
        <taxon>Viruses</taxon>
        <taxon>Duplodnaviria</taxon>
        <taxon>Heunggongvirae</taxon>
        <taxon>Uroviricota</taxon>
        <taxon>Caudoviricetes</taxon>
        <taxon>Peduoviridae</taxon>
        <taxon>Maltschvirus</taxon>
        <taxon>Maltschvirus maltsch</taxon>
    </lineage>
</organism>
<name>A0A6J5KII9_9CAUD</name>
<accession>A0A6J5KII9</accession>
<sequence length="95" mass="10583">MSGRMDKTPKTVTTVCVHAWAYVLDADGNATLNTTYCCPGWGEMPDGWTVYTRRELLSDGGIFDIEDDEDHDSQDDAMAEAQRRAERLGCNVTAY</sequence>